<feature type="transmembrane region" description="Helical" evidence="7">
    <location>
        <begin position="339"/>
        <end position="366"/>
    </location>
</feature>
<dbReference type="PANTHER" id="PTHR33362:SF2">
    <property type="entry name" value="TRAP TRANSPORTER LARGE PERMEASE PROTEIN"/>
    <property type="match status" value="1"/>
</dbReference>
<organism evidence="9">
    <name type="scientific">marine metagenome</name>
    <dbReference type="NCBI Taxonomy" id="408172"/>
    <lineage>
        <taxon>unclassified sequences</taxon>
        <taxon>metagenomes</taxon>
        <taxon>ecological metagenomes</taxon>
    </lineage>
</organism>
<feature type="domain" description="TRAP C4-dicarboxylate transport system permease DctM subunit" evidence="8">
    <location>
        <begin position="2"/>
        <end position="396"/>
    </location>
</feature>
<protein>
    <recommendedName>
        <fullName evidence="8">TRAP C4-dicarboxylate transport system permease DctM subunit domain-containing protein</fullName>
    </recommendedName>
</protein>
<feature type="transmembrane region" description="Helical" evidence="7">
    <location>
        <begin position="222"/>
        <end position="240"/>
    </location>
</feature>
<feature type="transmembrane region" description="Helical" evidence="7">
    <location>
        <begin position="114"/>
        <end position="141"/>
    </location>
</feature>
<keyword evidence="4 7" id="KW-0812">Transmembrane</keyword>
<dbReference type="InterPro" id="IPR004681">
    <property type="entry name" value="TRAP_DctM"/>
</dbReference>
<keyword evidence="2" id="KW-1003">Cell membrane</keyword>
<dbReference type="GO" id="GO:0022857">
    <property type="term" value="F:transmembrane transporter activity"/>
    <property type="evidence" value="ECO:0007669"/>
    <property type="project" value="TreeGrafter"/>
</dbReference>
<feature type="transmembrane region" description="Helical" evidence="7">
    <location>
        <begin position="147"/>
        <end position="172"/>
    </location>
</feature>
<comment type="subcellular location">
    <subcellularLocation>
        <location evidence="1">Cell inner membrane</location>
        <topology evidence="1">Multi-pass membrane protein</topology>
    </subcellularLocation>
</comment>
<reference evidence="9" key="1">
    <citation type="submission" date="2018-05" db="EMBL/GenBank/DDBJ databases">
        <authorList>
            <person name="Lanie J.A."/>
            <person name="Ng W.-L."/>
            <person name="Kazmierczak K.M."/>
            <person name="Andrzejewski T.M."/>
            <person name="Davidsen T.M."/>
            <person name="Wayne K.J."/>
            <person name="Tettelin H."/>
            <person name="Glass J.I."/>
            <person name="Rusch D."/>
            <person name="Podicherti R."/>
            <person name="Tsui H.-C.T."/>
            <person name="Winkler M.E."/>
        </authorList>
    </citation>
    <scope>NUCLEOTIDE SEQUENCE</scope>
</reference>
<proteinExistence type="predicted"/>
<feature type="transmembrane region" description="Helical" evidence="7">
    <location>
        <begin position="294"/>
        <end position="311"/>
    </location>
</feature>
<dbReference type="PIRSF" id="PIRSF006066">
    <property type="entry name" value="HI0050"/>
    <property type="match status" value="1"/>
</dbReference>
<feature type="transmembrane region" description="Helical" evidence="7">
    <location>
        <begin position="252"/>
        <end position="274"/>
    </location>
</feature>
<dbReference type="EMBL" id="UINC01009982">
    <property type="protein sequence ID" value="SVA44586.1"/>
    <property type="molecule type" value="Genomic_DNA"/>
</dbReference>
<keyword evidence="3" id="KW-0997">Cell inner membrane</keyword>
<evidence type="ECO:0000256" key="1">
    <source>
        <dbReference type="ARBA" id="ARBA00004429"/>
    </source>
</evidence>
<evidence type="ECO:0000256" key="4">
    <source>
        <dbReference type="ARBA" id="ARBA00022692"/>
    </source>
</evidence>
<feature type="non-terminal residue" evidence="9">
    <location>
        <position position="1"/>
    </location>
</feature>
<keyword evidence="5 7" id="KW-1133">Transmembrane helix</keyword>
<evidence type="ECO:0000313" key="9">
    <source>
        <dbReference type="EMBL" id="SVA44586.1"/>
    </source>
</evidence>
<feature type="transmembrane region" description="Helical" evidence="7">
    <location>
        <begin position="378"/>
        <end position="401"/>
    </location>
</feature>
<sequence length="409" mass="43693">VLGIAAALTLIFVEPAIPLTIISQRIFDSLNSFTMMAIPFFVFLGVIMDEGGISRRIVEFAAALVGWIVGSLLMVSVFASTALAAISGSGSADVAAISAIMQPELKRRKYDIDFSAALIAAAGSLAQIIPPSLMMVIVALISNLSVGALFLAGILPGLVTSIGLLTCGYVHARRGGEQYRETEPFTLRRLGRTFIRALPSLGMPFIIIGGIIGGVFTPTEAASIAVLYGLVLGIFVHRDIRIARLPAMIIRAASLGAGVMMIVGTASIFGWLVANANVPALIADWIQNFTSEPWVYLLIVNVMLLVVGMFMESMAAILILVPVLMPIAINFGIDPVHFALVVVMNFAIGMVTPPYGITLFVASAIAERNVLQVARRMFWPWVIMTTVLVFVTYIPDVGLFLPKLAGLVD</sequence>
<dbReference type="GO" id="GO:0005886">
    <property type="term" value="C:plasma membrane"/>
    <property type="evidence" value="ECO:0007669"/>
    <property type="project" value="UniProtKB-SubCell"/>
</dbReference>
<evidence type="ECO:0000256" key="7">
    <source>
        <dbReference type="SAM" id="Phobius"/>
    </source>
</evidence>
<dbReference type="PANTHER" id="PTHR33362">
    <property type="entry name" value="SIALIC ACID TRAP TRANSPORTER PERMEASE PROTEIN SIAT-RELATED"/>
    <property type="match status" value="1"/>
</dbReference>
<evidence type="ECO:0000256" key="6">
    <source>
        <dbReference type="ARBA" id="ARBA00023136"/>
    </source>
</evidence>
<feature type="transmembrane region" description="Helical" evidence="7">
    <location>
        <begin position="60"/>
        <end position="78"/>
    </location>
</feature>
<evidence type="ECO:0000256" key="3">
    <source>
        <dbReference type="ARBA" id="ARBA00022519"/>
    </source>
</evidence>
<evidence type="ECO:0000259" key="8">
    <source>
        <dbReference type="Pfam" id="PF06808"/>
    </source>
</evidence>
<gene>
    <name evidence="9" type="ORF">METZ01_LOCUS97440</name>
</gene>
<dbReference type="NCBIfam" id="TIGR00786">
    <property type="entry name" value="dctM"/>
    <property type="match status" value="1"/>
</dbReference>
<feature type="transmembrane region" description="Helical" evidence="7">
    <location>
        <begin position="28"/>
        <end position="48"/>
    </location>
</feature>
<name>A0A381VWA9_9ZZZZ</name>
<dbReference type="InterPro" id="IPR010656">
    <property type="entry name" value="DctM"/>
</dbReference>
<feature type="transmembrane region" description="Helical" evidence="7">
    <location>
        <begin position="193"/>
        <end position="216"/>
    </location>
</feature>
<dbReference type="AlphaFoldDB" id="A0A381VWA9"/>
<accession>A0A381VWA9</accession>
<evidence type="ECO:0000256" key="5">
    <source>
        <dbReference type="ARBA" id="ARBA00022989"/>
    </source>
</evidence>
<feature type="transmembrane region" description="Helical" evidence="7">
    <location>
        <begin position="316"/>
        <end position="333"/>
    </location>
</feature>
<dbReference type="Pfam" id="PF06808">
    <property type="entry name" value="DctM"/>
    <property type="match status" value="1"/>
</dbReference>
<keyword evidence="6 7" id="KW-0472">Membrane</keyword>
<evidence type="ECO:0000256" key="2">
    <source>
        <dbReference type="ARBA" id="ARBA00022475"/>
    </source>
</evidence>